<dbReference type="EMBL" id="JABFUD020000019">
    <property type="protein sequence ID" value="KAI5065698.1"/>
    <property type="molecule type" value="Genomic_DNA"/>
</dbReference>
<feature type="repeat" description="PPR" evidence="2">
    <location>
        <begin position="660"/>
        <end position="694"/>
    </location>
</feature>
<feature type="repeat" description="PPR" evidence="2">
    <location>
        <begin position="970"/>
        <end position="1004"/>
    </location>
</feature>
<evidence type="ECO:0000256" key="1">
    <source>
        <dbReference type="ARBA" id="ARBA00022737"/>
    </source>
</evidence>
<keyword evidence="1" id="KW-0677">Repeat</keyword>
<feature type="repeat" description="PPR" evidence="2">
    <location>
        <begin position="256"/>
        <end position="290"/>
    </location>
</feature>
<evidence type="ECO:0000313" key="3">
    <source>
        <dbReference type="EMBL" id="KAI5065698.1"/>
    </source>
</evidence>
<dbReference type="GO" id="GO:0048731">
    <property type="term" value="P:system development"/>
    <property type="evidence" value="ECO:0007669"/>
    <property type="project" value="UniProtKB-ARBA"/>
</dbReference>
<evidence type="ECO:0000256" key="2">
    <source>
        <dbReference type="PROSITE-ProRule" id="PRU00708"/>
    </source>
</evidence>
<feature type="repeat" description="PPR" evidence="2">
    <location>
        <begin position="358"/>
        <end position="392"/>
    </location>
</feature>
<accession>A0A9D4UCW0</accession>
<dbReference type="FunFam" id="1.25.40.10:FF:000031">
    <property type="entry name" value="Pentatricopeptide repeat-containing protein mitochondrial"/>
    <property type="match status" value="1"/>
</dbReference>
<feature type="repeat" description="PPR" evidence="2">
    <location>
        <begin position="460"/>
        <end position="494"/>
    </location>
</feature>
<dbReference type="Pfam" id="PF13041">
    <property type="entry name" value="PPR_2"/>
    <property type="match status" value="9"/>
</dbReference>
<dbReference type="NCBIfam" id="TIGR00756">
    <property type="entry name" value="PPR"/>
    <property type="match status" value="11"/>
</dbReference>
<dbReference type="InterPro" id="IPR002885">
    <property type="entry name" value="PPR_rpt"/>
</dbReference>
<feature type="repeat" description="PPR" evidence="2">
    <location>
        <begin position="561"/>
        <end position="595"/>
    </location>
</feature>
<feature type="repeat" description="PPR" evidence="2">
    <location>
        <begin position="762"/>
        <end position="796"/>
    </location>
</feature>
<dbReference type="PANTHER" id="PTHR47926:SF424">
    <property type="entry name" value="PENTACOTRIPEPTIDE-REPEAT REGION OF PRORP DOMAIN-CONTAINING PROTEIN"/>
    <property type="match status" value="1"/>
</dbReference>
<gene>
    <name evidence="3" type="ORF">GOP47_0020393</name>
</gene>
<protein>
    <recommendedName>
        <fullName evidence="5">Pentatricopeptide repeat-containing protein</fullName>
    </recommendedName>
</protein>
<evidence type="ECO:0008006" key="5">
    <source>
        <dbReference type="Google" id="ProtNLM"/>
    </source>
</evidence>
<reference evidence="3" key="1">
    <citation type="submission" date="2021-01" db="EMBL/GenBank/DDBJ databases">
        <title>Adiantum capillus-veneris genome.</title>
        <authorList>
            <person name="Fang Y."/>
            <person name="Liao Q."/>
        </authorList>
    </citation>
    <scope>NUCLEOTIDE SEQUENCE</scope>
    <source>
        <strain evidence="3">H3</strain>
        <tissue evidence="3">Leaf</tissue>
    </source>
</reference>
<dbReference type="FunFam" id="1.25.40.10:FF:000344">
    <property type="entry name" value="Pentatricopeptide repeat-containing protein"/>
    <property type="match status" value="1"/>
</dbReference>
<dbReference type="PANTHER" id="PTHR47926">
    <property type="entry name" value="PENTATRICOPEPTIDE REPEAT-CONTAINING PROTEIN"/>
    <property type="match status" value="1"/>
</dbReference>
<dbReference type="PROSITE" id="PS51375">
    <property type="entry name" value="PPR"/>
    <property type="match status" value="14"/>
</dbReference>
<organism evidence="3 4">
    <name type="scientific">Adiantum capillus-veneris</name>
    <name type="common">Maidenhair fern</name>
    <dbReference type="NCBI Taxonomy" id="13818"/>
    <lineage>
        <taxon>Eukaryota</taxon>
        <taxon>Viridiplantae</taxon>
        <taxon>Streptophyta</taxon>
        <taxon>Embryophyta</taxon>
        <taxon>Tracheophyta</taxon>
        <taxon>Polypodiopsida</taxon>
        <taxon>Polypodiidae</taxon>
        <taxon>Polypodiales</taxon>
        <taxon>Pteridineae</taxon>
        <taxon>Pteridaceae</taxon>
        <taxon>Vittarioideae</taxon>
        <taxon>Adiantum</taxon>
    </lineage>
</organism>
<dbReference type="InterPro" id="IPR046960">
    <property type="entry name" value="PPR_At4g14850-like_plant"/>
</dbReference>
<proteinExistence type="predicted"/>
<feature type="repeat" description="PPR" evidence="2">
    <location>
        <begin position="868"/>
        <end position="902"/>
    </location>
</feature>
<feature type="repeat" description="PPR" evidence="2">
    <location>
        <begin position="1479"/>
        <end position="1513"/>
    </location>
</feature>
<dbReference type="GO" id="GO:0003723">
    <property type="term" value="F:RNA binding"/>
    <property type="evidence" value="ECO:0007669"/>
    <property type="project" value="InterPro"/>
</dbReference>
<feature type="repeat" description="PPR" evidence="2">
    <location>
        <begin position="154"/>
        <end position="188"/>
    </location>
</feature>
<sequence length="1614" mass="178210">MCLLTHPKARPSDLKIKPAHEFLYSSSTDRYFEKLESSHYAQHEEEAKEEEEEKGILIVRKNSCISQRSLCLESARPTSDECMLLLPSLEDFAHALLTCKKDRNGNLALRLHAFLCSCGLEAHSSLGNYLVPLFVEVGSIRHAQRVFNRLLHSNECAWNTLIAGYSKKEALENAFILFCQMQQDKSVHLSNYTIVALLKACTKSKDLDRGSHIHAKVVSMSLDVELFVGSALVDMYAKCGMLVKAQEVFDNLPDRDVVTWTALLTGYVENGQSEETLKCFEQMQLEGMFPDAVTFVCNMKACGSVGAIDKGCEMYAKAAFMGLLERDAFLGSTLVDMFAKAGLLALAQEVFDRLPFRDVVSWTALITGYVEHGLSEEALKCLEQMQSEGVLADAITVVCSLKACSVVGKSYKGREIHAKIMKTGLLDGDIAIANTLVDMYAKCGFLTNAKRVFDILWRQDVVSWTAIIAANVEHGFDKDALKYLEQMQLEGVLPNAGTFFCSLRACTILRTAEKGQEIHIEIEKRGLLYSDHLGTALVDMYAKCGLFAMAEEVLNMLPRQDAVSWTALISGFVEHGHGEQALRCFKQMMSEGVTPTVTTFLCTLKACASIIPLVEIHAEMERRALLEIDTVAGTTLVDMYAKCGSLTRAQEVFNKLPARDVVSLNALITAYAEYGCYEEALDCYERMYSHVFSPDAVTYKCILKVCGHIGAGLEVEKLRDEIERRGFLEKDLELGTTLIDTYAKLGLISKAQKVFEKLPIQNVTSWNSLFAAYVESGHSEEAKLCLKQMELESISPNLETLLHVLKACGNVENGESNKKVVFDDIERRGLPKEVSNHYTSIGGCTKYGFDSDLLSLPRQVFSKLRVQDIASWSALIAGYSVCGLFMETLECFEQMQLKGIAPNAATLVCSLKACSSMECFEKGQVIHAEIERKGLLKSDKVVGNALIDMYAKCGYLCIACHLLDKLPVRDVVSWTSLMNGYTEYQQWDEALDCFVQMQVEGIVPDVIAYACSLKACGGVGALARGEELHVEVERKGLLKTDPLVGTVLVAMYSNLGMLGKAQDVLSQLPMQGIVPWTAIMTGYLEKGLFEDAICCFEQMQCDGISPDNVSFLLALKACTGLGDADKGRELHSLLEAFGVVESDRILGTALIHMYIKCGLLHTAQQIFDKLSVRDEFTWTSLIAGYTEHGNAEEALSSLEQMELEGFSANSITFMCGLRNCGRMTARHSGEKFHVEIQKKGFLEMDHVVKALIDMYAKCGSFDVAIKFLSELSSRDQFLWTSLIGGFAEHGYGEEALAALDQMLLEGVSLDAAAFVCSLKACSSIGSTHKGRELHAEVERLGLLHKDTLVGTSLVDMYVKCGMLVEAQEVFDKLPCRDVVCWTALIVGYTHYGHGEESLECFEQMQHEGISPDPVSLICILKACSSIGATMKAQEIHLEIERRGLLGRDLIVGNTLINMYAKGGLLSLALHVFGRLPSHDTVSWNSLISGYAQLGESQALFENLEKMLGGGVKPDPVTFRIIFGACSRTGLCQSSQAYFDAMSNDYEIVPTFEHVVSMVDLLCRDGQVDKAIAMVKKLPRSPNLVLWNRVLEACKNFGRAELGKQVIDYVLVGNA</sequence>
<evidence type="ECO:0000313" key="4">
    <source>
        <dbReference type="Proteomes" id="UP000886520"/>
    </source>
</evidence>
<name>A0A9D4UCW0_ADICA</name>
<feature type="repeat" description="PPR" evidence="2">
    <location>
        <begin position="1174"/>
        <end position="1208"/>
    </location>
</feature>
<dbReference type="FunFam" id="1.25.40.10:FF:000158">
    <property type="entry name" value="pentatricopeptide repeat-containing protein At2g33680"/>
    <property type="match status" value="1"/>
</dbReference>
<feature type="repeat" description="PPR" evidence="2">
    <location>
        <begin position="1377"/>
        <end position="1411"/>
    </location>
</feature>
<feature type="repeat" description="PPR" evidence="2">
    <location>
        <begin position="1072"/>
        <end position="1106"/>
    </location>
</feature>
<dbReference type="FunFam" id="1.25.40.10:FF:000285">
    <property type="entry name" value="Pentatricopeptide repeat-containing protein, chloroplastic"/>
    <property type="match status" value="1"/>
</dbReference>
<dbReference type="Pfam" id="PF01535">
    <property type="entry name" value="PPR"/>
    <property type="match status" value="11"/>
</dbReference>
<dbReference type="OrthoDB" id="733157at2759"/>
<dbReference type="GO" id="GO:0009451">
    <property type="term" value="P:RNA modification"/>
    <property type="evidence" value="ECO:0007669"/>
    <property type="project" value="InterPro"/>
</dbReference>
<dbReference type="InterPro" id="IPR011990">
    <property type="entry name" value="TPR-like_helical_dom_sf"/>
</dbReference>
<dbReference type="Gene3D" id="1.25.40.10">
    <property type="entry name" value="Tetratricopeptide repeat domain"/>
    <property type="match status" value="10"/>
</dbReference>
<dbReference type="Proteomes" id="UP000886520">
    <property type="component" value="Chromosome 19"/>
</dbReference>
<dbReference type="FunFam" id="1.25.40.10:FF:000381">
    <property type="entry name" value="Pentatricopeptide repeat-containing protein"/>
    <property type="match status" value="1"/>
</dbReference>
<keyword evidence="4" id="KW-1185">Reference proteome</keyword>
<comment type="caution">
    <text evidence="3">The sequence shown here is derived from an EMBL/GenBank/DDBJ whole genome shotgun (WGS) entry which is preliminary data.</text>
</comment>
<feature type="repeat" description="PPR" evidence="2">
    <location>
        <begin position="1275"/>
        <end position="1309"/>
    </location>
</feature>